<dbReference type="PANTHER" id="PTHR35756">
    <property type="entry name" value="OS05G0337400 PROTEIN"/>
    <property type="match status" value="1"/>
</dbReference>
<evidence type="ECO:0000256" key="1">
    <source>
        <dbReference type="SAM" id="MobiDB-lite"/>
    </source>
</evidence>
<name>A0A9E9L8L0_BETPL</name>
<reference evidence="2" key="1">
    <citation type="submission" date="2021-11" db="EMBL/GenBank/DDBJ databases">
        <authorList>
            <person name="Zhang Y."/>
            <person name="Ren M."/>
            <person name="Zhang X."/>
            <person name="Zhou X."/>
            <person name="Yang J."/>
        </authorList>
    </citation>
    <scope>NUCLEOTIDE SEQUENCE</scope>
</reference>
<accession>A0A9E9L8L0</accession>
<dbReference type="InterPro" id="IPR003854">
    <property type="entry name" value="GASA"/>
</dbReference>
<dbReference type="EMBL" id="OL546181">
    <property type="protein sequence ID" value="WAU86930.1"/>
    <property type="molecule type" value="mRNA"/>
</dbReference>
<evidence type="ECO:0000313" key="2">
    <source>
        <dbReference type="EMBL" id="WAU86930.1"/>
    </source>
</evidence>
<protein>
    <submittedName>
        <fullName evidence="2">Birch protein</fullName>
    </submittedName>
</protein>
<organism evidence="2">
    <name type="scientific">Betula platyphylla</name>
    <name type="common">Asian white birch</name>
    <dbReference type="NCBI Taxonomy" id="78630"/>
    <lineage>
        <taxon>Eukaryota</taxon>
        <taxon>Viridiplantae</taxon>
        <taxon>Streptophyta</taxon>
        <taxon>Embryophyta</taxon>
        <taxon>Tracheophyta</taxon>
        <taxon>Spermatophyta</taxon>
        <taxon>Magnoliopsida</taxon>
        <taxon>eudicotyledons</taxon>
        <taxon>Gunneridae</taxon>
        <taxon>Pentapetalae</taxon>
        <taxon>rosids</taxon>
        <taxon>fabids</taxon>
        <taxon>Fagales</taxon>
        <taxon>Betulaceae</taxon>
        <taxon>Betula</taxon>
    </lineage>
</organism>
<feature type="region of interest" description="Disordered" evidence="1">
    <location>
        <begin position="221"/>
        <end position="257"/>
    </location>
</feature>
<feature type="compositionally biased region" description="Low complexity" evidence="1">
    <location>
        <begin position="88"/>
        <end position="100"/>
    </location>
</feature>
<proteinExistence type="evidence at transcript level"/>
<dbReference type="GO" id="GO:0009507">
    <property type="term" value="C:chloroplast"/>
    <property type="evidence" value="ECO:0007669"/>
    <property type="project" value="TreeGrafter"/>
</dbReference>
<dbReference type="PANTHER" id="PTHR35756:SF1">
    <property type="entry name" value="OS05G0337400 PROTEIN"/>
    <property type="match status" value="1"/>
</dbReference>
<dbReference type="AlphaFoldDB" id="A0A9E9L8L0"/>
<feature type="compositionally biased region" description="Pro residues" evidence="1">
    <location>
        <begin position="222"/>
        <end position="257"/>
    </location>
</feature>
<dbReference type="Pfam" id="PF02704">
    <property type="entry name" value="GASA"/>
    <property type="match status" value="1"/>
</dbReference>
<sequence length="326" mass="35792">MATITCSAPLIRIPPNHRTAVPSLSLTFPFRNLHLRTHGVSNSFNHFTLEVNENKKKEQLLRIVARSAEEETLVIPEEQEAVLDEEASPSSSSEQPPVSVPVSASDTLTMFFQAEGTMNETLIPTVTKALEEAEGITNLKVQVVEGIASVQSIPLYLRGDFRTELRGDCRPVVILFRHGPYLNPFVIDKSVHLEKLTLIYSTAAQVSSNDQELDKKAINVEVPPPAQAPPPPQAPSLTPPPKAPAPVPPVTPPADAPLPPVISKKDCIPQCDRRCQLHSRKRVCMRACMTCCDRCKCVPPGTFGNKEKCGKCYTDMTTHGNQYKCP</sequence>
<feature type="region of interest" description="Disordered" evidence="1">
    <location>
        <begin position="81"/>
        <end position="100"/>
    </location>
</feature>